<name>A0A1I7WNJ1_HETBA</name>
<dbReference type="AlphaFoldDB" id="A0A1I7WNJ1"/>
<dbReference type="WBParaSite" id="Hba_06652">
    <property type="protein sequence ID" value="Hba_06652"/>
    <property type="gene ID" value="Hba_06652"/>
</dbReference>
<evidence type="ECO:0000313" key="1">
    <source>
        <dbReference type="Proteomes" id="UP000095283"/>
    </source>
</evidence>
<keyword evidence="1" id="KW-1185">Reference proteome</keyword>
<reference evidence="2" key="1">
    <citation type="submission" date="2016-11" db="UniProtKB">
        <authorList>
            <consortium name="WormBaseParasite"/>
        </authorList>
    </citation>
    <scope>IDENTIFICATION</scope>
</reference>
<organism evidence="1 2">
    <name type="scientific">Heterorhabditis bacteriophora</name>
    <name type="common">Entomopathogenic nematode worm</name>
    <dbReference type="NCBI Taxonomy" id="37862"/>
    <lineage>
        <taxon>Eukaryota</taxon>
        <taxon>Metazoa</taxon>
        <taxon>Ecdysozoa</taxon>
        <taxon>Nematoda</taxon>
        <taxon>Chromadorea</taxon>
        <taxon>Rhabditida</taxon>
        <taxon>Rhabditina</taxon>
        <taxon>Rhabditomorpha</taxon>
        <taxon>Strongyloidea</taxon>
        <taxon>Heterorhabditidae</taxon>
        <taxon>Heterorhabditis</taxon>
    </lineage>
</organism>
<dbReference type="Proteomes" id="UP000095283">
    <property type="component" value="Unplaced"/>
</dbReference>
<accession>A0A1I7WNJ1</accession>
<evidence type="ECO:0000313" key="2">
    <source>
        <dbReference type="WBParaSite" id="Hba_06652"/>
    </source>
</evidence>
<proteinExistence type="predicted"/>
<protein>
    <submittedName>
        <fullName evidence="2">Retrovirus-related Pol polyprotein from transposon TNT 1-94</fullName>
    </submittedName>
</protein>
<sequence length="105" mass="11717">MWQLDELNYTTLAIAPKTTAITKGATDNSKHDVENNFVAFVTATIKSRQVKQGLYRGLDTSVIFAPMKNIPPSKESDEDADLNFQVHSINPNICSPLCILNEFLF</sequence>